<keyword evidence="10" id="KW-1185">Reference proteome</keyword>
<keyword evidence="5" id="KW-0560">Oxidoreductase</keyword>
<gene>
    <name evidence="9" type="ORF">EX30DRAFT_397638</name>
</gene>
<dbReference type="PANTHER" id="PTHR42973:SF39">
    <property type="entry name" value="FAD-BINDING PCMH-TYPE DOMAIN-CONTAINING PROTEIN"/>
    <property type="match status" value="1"/>
</dbReference>
<sequence length="528" mass="58010">MRSLTFLLLPHLPLALSTSPPTTPFTSSSLLGDINSLRLSPNATVLFPTDPLFPVAVARWDPWSIPSIIVSIEAATVRDVQQVVNYVRRKKLPLLVRNTSHGFTATVAGVRGGVQLSVGGMDEVRVVKRGGKKGSESESVSESKKEEEIEKKDKGKEKETKYSIILGGGAKNAQLVETMFQAGLRTSTGGCDCVGVAGLALGGGHGKLQGLYGVVSDVIEEVEMVTADGKVRVINERSKGEEKDLWWAIRGAGHNFGVVTKMTLKAWEKVDDDMWVDATYLYEPSKLPDLITLLNTLPQPPTLTIFFGFLPSTSPQTQPPSIRLSLQYGGGPTNFPALMEPFLSLRPFSISNQTVPLNQIATATGIGTGMGFCLGGSVYRGHYSAQVKKLEVDAVTEAWRFYGDVVKEPEFQGTSIVWELYPQQRFKEIDGTQSAYPWREMDIISLFMINFRNPTLQPRAQQLGEAAREILHRGSGVPDLRVYVNYAQGDEGQEVWYGRGWRADKVSALKGRWDPEGVFNAYNPILVD</sequence>
<accession>A0A4S2MSB8</accession>
<dbReference type="AlphaFoldDB" id="A0A4S2MSB8"/>
<protein>
    <submittedName>
        <fullName evidence="9">FAD-binding domain-containing protein</fullName>
    </submittedName>
</protein>
<dbReference type="PROSITE" id="PS51387">
    <property type="entry name" value="FAD_PCMH"/>
    <property type="match status" value="1"/>
</dbReference>
<feature type="chain" id="PRO_5020701565" evidence="7">
    <location>
        <begin position="18"/>
        <end position="528"/>
    </location>
</feature>
<feature type="compositionally biased region" description="Basic and acidic residues" evidence="6">
    <location>
        <begin position="133"/>
        <end position="154"/>
    </location>
</feature>
<dbReference type="SUPFAM" id="SSF56176">
    <property type="entry name" value="FAD-binding/transporter-associated domain-like"/>
    <property type="match status" value="1"/>
</dbReference>
<dbReference type="GO" id="GO:0071949">
    <property type="term" value="F:FAD binding"/>
    <property type="evidence" value="ECO:0007669"/>
    <property type="project" value="InterPro"/>
</dbReference>
<dbReference type="Gene3D" id="3.30.43.10">
    <property type="entry name" value="Uridine Diphospho-n-acetylenolpyruvylglucosamine Reductase, domain 2"/>
    <property type="match status" value="1"/>
</dbReference>
<dbReference type="InParanoid" id="A0A4S2MSB8"/>
<keyword evidence="3" id="KW-0285">Flavoprotein</keyword>
<dbReference type="Gene3D" id="3.40.462.20">
    <property type="match status" value="1"/>
</dbReference>
<evidence type="ECO:0000256" key="2">
    <source>
        <dbReference type="ARBA" id="ARBA00005466"/>
    </source>
</evidence>
<evidence type="ECO:0000256" key="7">
    <source>
        <dbReference type="SAM" id="SignalP"/>
    </source>
</evidence>
<dbReference type="InterPro" id="IPR016169">
    <property type="entry name" value="FAD-bd_PCMH_sub2"/>
</dbReference>
<dbReference type="InterPro" id="IPR050416">
    <property type="entry name" value="FAD-linked_Oxidoreductase"/>
</dbReference>
<name>A0A4S2MSB8_9PEZI</name>
<dbReference type="InterPro" id="IPR036318">
    <property type="entry name" value="FAD-bd_PCMH-like_sf"/>
</dbReference>
<organism evidence="9 10">
    <name type="scientific">Ascodesmis nigricans</name>
    <dbReference type="NCBI Taxonomy" id="341454"/>
    <lineage>
        <taxon>Eukaryota</taxon>
        <taxon>Fungi</taxon>
        <taxon>Dikarya</taxon>
        <taxon>Ascomycota</taxon>
        <taxon>Pezizomycotina</taxon>
        <taxon>Pezizomycetes</taxon>
        <taxon>Pezizales</taxon>
        <taxon>Ascodesmidaceae</taxon>
        <taxon>Ascodesmis</taxon>
    </lineage>
</organism>
<dbReference type="Gene3D" id="3.30.465.10">
    <property type="match status" value="1"/>
</dbReference>
<keyword evidence="7" id="KW-0732">Signal</keyword>
<comment type="similarity">
    <text evidence="2">Belongs to the oxygen-dependent FAD-linked oxidoreductase family.</text>
</comment>
<dbReference type="Pfam" id="PF01565">
    <property type="entry name" value="FAD_binding_4"/>
    <property type="match status" value="1"/>
</dbReference>
<feature type="region of interest" description="Disordered" evidence="6">
    <location>
        <begin position="128"/>
        <end position="154"/>
    </location>
</feature>
<feature type="signal peptide" evidence="7">
    <location>
        <begin position="1"/>
        <end position="17"/>
    </location>
</feature>
<dbReference type="PANTHER" id="PTHR42973">
    <property type="entry name" value="BINDING OXIDOREDUCTASE, PUTATIVE (AFU_ORTHOLOGUE AFUA_1G17690)-RELATED"/>
    <property type="match status" value="1"/>
</dbReference>
<evidence type="ECO:0000256" key="4">
    <source>
        <dbReference type="ARBA" id="ARBA00022827"/>
    </source>
</evidence>
<dbReference type="STRING" id="341454.A0A4S2MSB8"/>
<dbReference type="GO" id="GO:0016491">
    <property type="term" value="F:oxidoreductase activity"/>
    <property type="evidence" value="ECO:0007669"/>
    <property type="project" value="UniProtKB-KW"/>
</dbReference>
<evidence type="ECO:0000259" key="8">
    <source>
        <dbReference type="PROSITE" id="PS51387"/>
    </source>
</evidence>
<evidence type="ECO:0000313" key="10">
    <source>
        <dbReference type="Proteomes" id="UP000298138"/>
    </source>
</evidence>
<dbReference type="OrthoDB" id="415825at2759"/>
<proteinExistence type="inferred from homology"/>
<reference evidence="9 10" key="1">
    <citation type="submission" date="2019-04" db="EMBL/GenBank/DDBJ databases">
        <title>Comparative genomics and transcriptomics to analyze fruiting body development in filamentous ascomycetes.</title>
        <authorList>
            <consortium name="DOE Joint Genome Institute"/>
            <person name="Lutkenhaus R."/>
            <person name="Traeger S."/>
            <person name="Breuer J."/>
            <person name="Kuo A."/>
            <person name="Lipzen A."/>
            <person name="Pangilinan J."/>
            <person name="Dilworth D."/>
            <person name="Sandor L."/>
            <person name="Poggeler S."/>
            <person name="Barry K."/>
            <person name="Grigoriev I.V."/>
            <person name="Nowrousian M."/>
        </authorList>
    </citation>
    <scope>NUCLEOTIDE SEQUENCE [LARGE SCALE GENOMIC DNA]</scope>
    <source>
        <strain evidence="9 10">CBS 389.68</strain>
    </source>
</reference>
<evidence type="ECO:0000256" key="1">
    <source>
        <dbReference type="ARBA" id="ARBA00001974"/>
    </source>
</evidence>
<dbReference type="Proteomes" id="UP000298138">
    <property type="component" value="Unassembled WGS sequence"/>
</dbReference>
<dbReference type="InterPro" id="IPR016167">
    <property type="entry name" value="FAD-bd_PCMH_sub1"/>
</dbReference>
<dbReference type="InterPro" id="IPR016166">
    <property type="entry name" value="FAD-bd_PCMH"/>
</dbReference>
<evidence type="ECO:0000313" key="9">
    <source>
        <dbReference type="EMBL" id="TGZ78648.1"/>
    </source>
</evidence>
<evidence type="ECO:0000256" key="6">
    <source>
        <dbReference type="SAM" id="MobiDB-lite"/>
    </source>
</evidence>
<feature type="domain" description="FAD-binding PCMH-type" evidence="8">
    <location>
        <begin position="64"/>
        <end position="269"/>
    </location>
</feature>
<keyword evidence="4" id="KW-0274">FAD</keyword>
<comment type="cofactor">
    <cofactor evidence="1">
        <name>FAD</name>
        <dbReference type="ChEBI" id="CHEBI:57692"/>
    </cofactor>
</comment>
<evidence type="ECO:0000256" key="5">
    <source>
        <dbReference type="ARBA" id="ARBA00023002"/>
    </source>
</evidence>
<dbReference type="EMBL" id="ML220139">
    <property type="protein sequence ID" value="TGZ78648.1"/>
    <property type="molecule type" value="Genomic_DNA"/>
</dbReference>
<dbReference type="InterPro" id="IPR006094">
    <property type="entry name" value="Oxid_FAD_bind_N"/>
</dbReference>
<evidence type="ECO:0000256" key="3">
    <source>
        <dbReference type="ARBA" id="ARBA00022630"/>
    </source>
</evidence>